<dbReference type="InterPro" id="IPR003838">
    <property type="entry name" value="ABC3_permease_C"/>
</dbReference>
<keyword evidence="4 8" id="KW-1133">Transmembrane helix</keyword>
<gene>
    <name evidence="10" type="ORF">E6K73_12060</name>
</gene>
<evidence type="ECO:0000256" key="6">
    <source>
        <dbReference type="ARBA" id="ARBA00038076"/>
    </source>
</evidence>
<dbReference type="GO" id="GO:0005886">
    <property type="term" value="C:plasma membrane"/>
    <property type="evidence" value="ECO:0007669"/>
    <property type="project" value="UniProtKB-SubCell"/>
</dbReference>
<dbReference type="PANTHER" id="PTHR30572:SF4">
    <property type="entry name" value="ABC TRANSPORTER PERMEASE YTRF"/>
    <property type="match status" value="1"/>
</dbReference>
<evidence type="ECO:0000313" key="10">
    <source>
        <dbReference type="EMBL" id="TMQ48403.1"/>
    </source>
</evidence>
<evidence type="ECO:0000256" key="8">
    <source>
        <dbReference type="SAM" id="Phobius"/>
    </source>
</evidence>
<sequence>MQPDPAPPPPRGLGRRSGRRRPARRPTQARGTLAVFRRMLLSSLAARRARLALGLVAVSLGVGVATALGTLALQVGDDLARTLRAAGPNFVVLPPGSSLPVDLGGVELRPARAGLSLPESAVADLKRGFWKNNILQAAPELALGVRAEHPAAPGAAGEPALVIGTWFRREIPFEGGLWRTGLASLRPHWKVEGRWPGEDADEVALGRDLASRMGLRPGQRLTVRSGNREARWLVTGVVSADPLENSRAWAPLDRVQRLAGREGEIDRVWLSALVKPAPRGRAPDARRDPAGYERFMCTAYPDNVARDVAAAIPGAEVLPMTEVVAGESIVVGRLNLLMILLALAALTASILGLFSTTTATVLERRVEIGLMRALGAGSSQVAALLLGETALVSLAGGMLGWTLGSAGAALIRGETFGSGGAPPLLLLPVAMVLSLSIGALGTLGPLRVALGLDPATVLRG</sequence>
<dbReference type="PANTHER" id="PTHR30572">
    <property type="entry name" value="MEMBRANE COMPONENT OF TRANSPORTER-RELATED"/>
    <property type="match status" value="1"/>
</dbReference>
<evidence type="ECO:0000256" key="4">
    <source>
        <dbReference type="ARBA" id="ARBA00022989"/>
    </source>
</evidence>
<dbReference type="GO" id="GO:0022857">
    <property type="term" value="F:transmembrane transporter activity"/>
    <property type="evidence" value="ECO:0007669"/>
    <property type="project" value="TreeGrafter"/>
</dbReference>
<reference evidence="10 11" key="1">
    <citation type="journal article" date="2019" name="Nat. Microbiol.">
        <title>Mediterranean grassland soil C-N compound turnover is dependent on rainfall and depth, and is mediated by genomically divergent microorganisms.</title>
        <authorList>
            <person name="Diamond S."/>
            <person name="Andeer P.F."/>
            <person name="Li Z."/>
            <person name="Crits-Christoph A."/>
            <person name="Burstein D."/>
            <person name="Anantharaman K."/>
            <person name="Lane K.R."/>
            <person name="Thomas B.C."/>
            <person name="Pan C."/>
            <person name="Northen T.R."/>
            <person name="Banfield J.F."/>
        </authorList>
    </citation>
    <scope>NUCLEOTIDE SEQUENCE [LARGE SCALE GENOMIC DNA]</scope>
    <source>
        <strain evidence="10">WS_3</strain>
    </source>
</reference>
<comment type="subcellular location">
    <subcellularLocation>
        <location evidence="1">Cell membrane</location>
        <topology evidence="1">Multi-pass membrane protein</topology>
    </subcellularLocation>
</comment>
<evidence type="ECO:0000256" key="5">
    <source>
        <dbReference type="ARBA" id="ARBA00023136"/>
    </source>
</evidence>
<dbReference type="InterPro" id="IPR050250">
    <property type="entry name" value="Macrolide_Exporter_MacB"/>
</dbReference>
<proteinExistence type="inferred from homology"/>
<comment type="caution">
    <text evidence="10">The sequence shown here is derived from an EMBL/GenBank/DDBJ whole genome shotgun (WGS) entry which is preliminary data.</text>
</comment>
<dbReference type="Pfam" id="PF02687">
    <property type="entry name" value="FtsX"/>
    <property type="match status" value="1"/>
</dbReference>
<evidence type="ECO:0000256" key="1">
    <source>
        <dbReference type="ARBA" id="ARBA00004651"/>
    </source>
</evidence>
<dbReference type="EMBL" id="VBOT01000142">
    <property type="protein sequence ID" value="TMQ48403.1"/>
    <property type="molecule type" value="Genomic_DNA"/>
</dbReference>
<keyword evidence="2" id="KW-1003">Cell membrane</keyword>
<feature type="domain" description="ABC3 transporter permease C-terminal" evidence="9">
    <location>
        <begin position="340"/>
        <end position="449"/>
    </location>
</feature>
<organism evidence="10 11">
    <name type="scientific">Eiseniibacteriota bacterium</name>
    <dbReference type="NCBI Taxonomy" id="2212470"/>
    <lineage>
        <taxon>Bacteria</taxon>
        <taxon>Candidatus Eiseniibacteriota</taxon>
    </lineage>
</organism>
<keyword evidence="3 8" id="KW-0812">Transmembrane</keyword>
<dbReference type="AlphaFoldDB" id="A0A538SAJ9"/>
<feature type="compositionally biased region" description="Pro residues" evidence="7">
    <location>
        <begin position="1"/>
        <end position="11"/>
    </location>
</feature>
<evidence type="ECO:0000313" key="11">
    <source>
        <dbReference type="Proteomes" id="UP000320184"/>
    </source>
</evidence>
<evidence type="ECO:0000256" key="3">
    <source>
        <dbReference type="ARBA" id="ARBA00022692"/>
    </source>
</evidence>
<keyword evidence="5 8" id="KW-0472">Membrane</keyword>
<feature type="transmembrane region" description="Helical" evidence="8">
    <location>
        <begin position="383"/>
        <end position="404"/>
    </location>
</feature>
<feature type="transmembrane region" description="Helical" evidence="8">
    <location>
        <begin position="336"/>
        <end position="362"/>
    </location>
</feature>
<feature type="transmembrane region" description="Helical" evidence="8">
    <location>
        <begin position="424"/>
        <end position="443"/>
    </location>
</feature>
<feature type="region of interest" description="Disordered" evidence="7">
    <location>
        <begin position="1"/>
        <end position="29"/>
    </location>
</feature>
<evidence type="ECO:0000259" key="9">
    <source>
        <dbReference type="Pfam" id="PF02687"/>
    </source>
</evidence>
<dbReference type="Proteomes" id="UP000320184">
    <property type="component" value="Unassembled WGS sequence"/>
</dbReference>
<evidence type="ECO:0000256" key="7">
    <source>
        <dbReference type="SAM" id="MobiDB-lite"/>
    </source>
</evidence>
<evidence type="ECO:0000256" key="2">
    <source>
        <dbReference type="ARBA" id="ARBA00022475"/>
    </source>
</evidence>
<comment type="similarity">
    <text evidence="6">Belongs to the ABC-4 integral membrane protein family.</text>
</comment>
<name>A0A538SAJ9_UNCEI</name>
<protein>
    <submittedName>
        <fullName evidence="10">ABC transporter permease</fullName>
    </submittedName>
</protein>
<accession>A0A538SAJ9</accession>
<feature type="compositionally biased region" description="Basic residues" evidence="7">
    <location>
        <begin position="13"/>
        <end position="24"/>
    </location>
</feature>